<name>A0A369JVW5_HYPMA</name>
<proteinExistence type="predicted"/>
<gene>
    <name evidence="1" type="ORF">Hypma_006034</name>
</gene>
<keyword evidence="2" id="KW-1185">Reference proteome</keyword>
<dbReference type="AlphaFoldDB" id="A0A369JVW5"/>
<evidence type="ECO:0000313" key="1">
    <source>
        <dbReference type="EMBL" id="RDB26479.1"/>
    </source>
</evidence>
<dbReference type="InParanoid" id="A0A369JVW5"/>
<dbReference type="EMBL" id="LUEZ02000032">
    <property type="protein sequence ID" value="RDB26479.1"/>
    <property type="molecule type" value="Genomic_DNA"/>
</dbReference>
<comment type="caution">
    <text evidence="1">The sequence shown here is derived from an EMBL/GenBank/DDBJ whole genome shotgun (WGS) entry which is preliminary data.</text>
</comment>
<reference evidence="1" key="1">
    <citation type="submission" date="2018-04" db="EMBL/GenBank/DDBJ databases">
        <title>Whole genome sequencing of Hypsizygus marmoreus.</title>
        <authorList>
            <person name="Choi I.-G."/>
            <person name="Min B."/>
            <person name="Kim J.-G."/>
            <person name="Kim S."/>
            <person name="Oh Y.-L."/>
            <person name="Kong W.-S."/>
            <person name="Park H."/>
            <person name="Jeong J."/>
            <person name="Song E.-S."/>
        </authorList>
    </citation>
    <scope>NUCLEOTIDE SEQUENCE [LARGE SCALE GENOMIC DNA]</scope>
    <source>
        <strain evidence="1">51987-8</strain>
    </source>
</reference>
<sequence>MTKHQSNLVNWTIPPISTSHLDFVTLLDDLTITSRICIPLTSTWPTCQSLQSTSIERTRISRHHCYPREQELSSKQSSQRIASHSARFVSCCCVARFQF</sequence>
<evidence type="ECO:0000313" key="2">
    <source>
        <dbReference type="Proteomes" id="UP000076154"/>
    </source>
</evidence>
<dbReference type="Proteomes" id="UP000076154">
    <property type="component" value="Unassembled WGS sequence"/>
</dbReference>
<protein>
    <submittedName>
        <fullName evidence="1">Uncharacterized protein</fullName>
    </submittedName>
</protein>
<accession>A0A369JVW5</accession>
<organism evidence="1 2">
    <name type="scientific">Hypsizygus marmoreus</name>
    <name type="common">White beech mushroom</name>
    <name type="synonym">Agaricus marmoreus</name>
    <dbReference type="NCBI Taxonomy" id="39966"/>
    <lineage>
        <taxon>Eukaryota</taxon>
        <taxon>Fungi</taxon>
        <taxon>Dikarya</taxon>
        <taxon>Basidiomycota</taxon>
        <taxon>Agaricomycotina</taxon>
        <taxon>Agaricomycetes</taxon>
        <taxon>Agaricomycetidae</taxon>
        <taxon>Agaricales</taxon>
        <taxon>Tricholomatineae</taxon>
        <taxon>Lyophyllaceae</taxon>
        <taxon>Hypsizygus</taxon>
    </lineage>
</organism>